<keyword evidence="3" id="KW-1185">Reference proteome</keyword>
<proteinExistence type="predicted"/>
<accession>A0A2U1MLI4</accession>
<feature type="domain" description="UspA" evidence="1">
    <location>
        <begin position="7"/>
        <end position="140"/>
    </location>
</feature>
<dbReference type="EMBL" id="PKPP01004945">
    <property type="protein sequence ID" value="PWA62097.1"/>
    <property type="molecule type" value="Genomic_DNA"/>
</dbReference>
<dbReference type="CDD" id="cd00293">
    <property type="entry name" value="USP-like"/>
    <property type="match status" value="1"/>
</dbReference>
<sequence>MEVEVEVRKIVVIVEEVEVAKTALIWALHNVLRFGDLVTLLHVFPVRSKSRNRKKLRLLRLKGFQLALSFKDICLHSFPNTKIDIVVTEGDEEGGRITDLVKQIGASTLVVGLHDQSFLYRLAMARINISNNFNCKVLAIKQPTSPLTTKSRPTLSDSSTSMDFSQIEISPLSVPEVPPPKIPYQLTVMQMNISRLIADRDSRDSKLTQFGNEFSMMNTRSGPQAQSYTFQSSTVTYGGSNGAYYTSSTTKRTGNDGLRFEEYKEVDSVTGQAAHRLSREIPDKLRFEEYKEVDSVTGQAAHRLSREIPDRC</sequence>
<dbReference type="Pfam" id="PF00582">
    <property type="entry name" value="Usp"/>
    <property type="match status" value="1"/>
</dbReference>
<dbReference type="InterPro" id="IPR006016">
    <property type="entry name" value="UspA"/>
</dbReference>
<comment type="caution">
    <text evidence="2">The sequence shown here is derived from an EMBL/GenBank/DDBJ whole genome shotgun (WGS) entry which is preliminary data.</text>
</comment>
<name>A0A2U1MLI4_ARTAN</name>
<organism evidence="2 3">
    <name type="scientific">Artemisia annua</name>
    <name type="common">Sweet wormwood</name>
    <dbReference type="NCBI Taxonomy" id="35608"/>
    <lineage>
        <taxon>Eukaryota</taxon>
        <taxon>Viridiplantae</taxon>
        <taxon>Streptophyta</taxon>
        <taxon>Embryophyta</taxon>
        <taxon>Tracheophyta</taxon>
        <taxon>Spermatophyta</taxon>
        <taxon>Magnoliopsida</taxon>
        <taxon>eudicotyledons</taxon>
        <taxon>Gunneridae</taxon>
        <taxon>Pentapetalae</taxon>
        <taxon>asterids</taxon>
        <taxon>campanulids</taxon>
        <taxon>Asterales</taxon>
        <taxon>Asteraceae</taxon>
        <taxon>Asteroideae</taxon>
        <taxon>Anthemideae</taxon>
        <taxon>Artemisiinae</taxon>
        <taxon>Artemisia</taxon>
    </lineage>
</organism>
<dbReference type="GO" id="GO:0016787">
    <property type="term" value="F:hydrolase activity"/>
    <property type="evidence" value="ECO:0007669"/>
    <property type="project" value="UniProtKB-KW"/>
</dbReference>
<protein>
    <submittedName>
        <fullName evidence="2">Adenine nucleotide alpha hydrolases-like superfamily protein</fullName>
    </submittedName>
</protein>
<evidence type="ECO:0000313" key="2">
    <source>
        <dbReference type="EMBL" id="PWA62097.1"/>
    </source>
</evidence>
<reference evidence="2 3" key="1">
    <citation type="journal article" date="2018" name="Mol. Plant">
        <title>The genome of Artemisia annua provides insight into the evolution of Asteraceae family and artemisinin biosynthesis.</title>
        <authorList>
            <person name="Shen Q."/>
            <person name="Zhang L."/>
            <person name="Liao Z."/>
            <person name="Wang S."/>
            <person name="Yan T."/>
            <person name="Shi P."/>
            <person name="Liu M."/>
            <person name="Fu X."/>
            <person name="Pan Q."/>
            <person name="Wang Y."/>
            <person name="Lv Z."/>
            <person name="Lu X."/>
            <person name="Zhang F."/>
            <person name="Jiang W."/>
            <person name="Ma Y."/>
            <person name="Chen M."/>
            <person name="Hao X."/>
            <person name="Li L."/>
            <person name="Tang Y."/>
            <person name="Lv G."/>
            <person name="Zhou Y."/>
            <person name="Sun X."/>
            <person name="Brodelius P.E."/>
            <person name="Rose J.K.C."/>
            <person name="Tang K."/>
        </authorList>
    </citation>
    <scope>NUCLEOTIDE SEQUENCE [LARGE SCALE GENOMIC DNA]</scope>
    <source>
        <strain evidence="3">cv. Huhao1</strain>
        <tissue evidence="2">Leaf</tissue>
    </source>
</reference>
<dbReference type="OrthoDB" id="1901889at2759"/>
<dbReference type="PANTHER" id="PTHR47848">
    <property type="entry name" value="ADENINE NUCLEOTIDE ALPHA HYDROLASES-LIKE SUPERFAMILY PROTEIN"/>
    <property type="match status" value="1"/>
</dbReference>
<dbReference type="AlphaFoldDB" id="A0A2U1MLI4"/>
<dbReference type="STRING" id="35608.A0A2U1MLI4"/>
<dbReference type="PANTHER" id="PTHR47848:SF1">
    <property type="entry name" value="ADENINE NUCLEOTIDE ALPHA HYDROLASES-LIKE SUPERFAMILY PROTEIN"/>
    <property type="match status" value="1"/>
</dbReference>
<dbReference type="Gene3D" id="3.40.50.620">
    <property type="entry name" value="HUPs"/>
    <property type="match status" value="1"/>
</dbReference>
<dbReference type="Proteomes" id="UP000245207">
    <property type="component" value="Unassembled WGS sequence"/>
</dbReference>
<dbReference type="InterPro" id="IPR014729">
    <property type="entry name" value="Rossmann-like_a/b/a_fold"/>
</dbReference>
<evidence type="ECO:0000313" key="3">
    <source>
        <dbReference type="Proteomes" id="UP000245207"/>
    </source>
</evidence>
<keyword evidence="2" id="KW-0378">Hydrolase</keyword>
<dbReference type="SUPFAM" id="SSF52402">
    <property type="entry name" value="Adenine nucleotide alpha hydrolases-like"/>
    <property type="match status" value="1"/>
</dbReference>
<gene>
    <name evidence="2" type="ORF">CTI12_AA330110</name>
</gene>
<evidence type="ECO:0000259" key="1">
    <source>
        <dbReference type="Pfam" id="PF00582"/>
    </source>
</evidence>